<sequence length="93" mass="10641">MDRPRLSSPPMMKVSQSNASSVPPVRRLNRLCKGFPTIQEDTRFSILGPKKRRDWSSKTQGRQLRTAKRWIRGNPIGHYVMFLALISICMASP</sequence>
<gene>
    <name evidence="3" type="ORF">P170DRAFT_95935</name>
</gene>
<feature type="region of interest" description="Disordered" evidence="1">
    <location>
        <begin position="1"/>
        <end position="23"/>
    </location>
</feature>
<evidence type="ECO:0000256" key="1">
    <source>
        <dbReference type="SAM" id="MobiDB-lite"/>
    </source>
</evidence>
<comment type="caution">
    <text evidence="3">The sequence shown here is derived from an EMBL/GenBank/DDBJ whole genome shotgun (WGS) entry which is preliminary data.</text>
</comment>
<protein>
    <submittedName>
        <fullName evidence="3">Uncharacterized protein</fullName>
    </submittedName>
</protein>
<keyword evidence="2" id="KW-1133">Transmembrane helix</keyword>
<keyword evidence="2" id="KW-0812">Transmembrane</keyword>
<dbReference type="VEuPathDB" id="FungiDB:P170DRAFT_95935"/>
<evidence type="ECO:0000256" key="2">
    <source>
        <dbReference type="SAM" id="Phobius"/>
    </source>
</evidence>
<proteinExistence type="predicted"/>
<feature type="transmembrane region" description="Helical" evidence="2">
    <location>
        <begin position="76"/>
        <end position="92"/>
    </location>
</feature>
<dbReference type="EMBL" id="MSFO01000002">
    <property type="protein sequence ID" value="PLB52057.1"/>
    <property type="molecule type" value="Genomic_DNA"/>
</dbReference>
<keyword evidence="4" id="KW-1185">Reference proteome</keyword>
<accession>A0A2I2GGU2</accession>
<reference evidence="3 4" key="1">
    <citation type="submission" date="2016-12" db="EMBL/GenBank/DDBJ databases">
        <title>The genomes of Aspergillus section Nigri reveals drivers in fungal speciation.</title>
        <authorList>
            <consortium name="DOE Joint Genome Institute"/>
            <person name="Vesth T.C."/>
            <person name="Nybo J."/>
            <person name="Theobald S."/>
            <person name="Brandl J."/>
            <person name="Frisvad J.C."/>
            <person name="Nielsen K.F."/>
            <person name="Lyhne E.K."/>
            <person name="Kogle M.E."/>
            <person name="Kuo A."/>
            <person name="Riley R."/>
            <person name="Clum A."/>
            <person name="Nolan M."/>
            <person name="Lipzen A."/>
            <person name="Salamov A."/>
            <person name="Henrissat B."/>
            <person name="Wiebenga A."/>
            <person name="De Vries R.P."/>
            <person name="Grigoriev I.V."/>
            <person name="Mortensen U.H."/>
            <person name="Andersen M.R."/>
            <person name="Baker S.E."/>
        </authorList>
    </citation>
    <scope>NUCLEOTIDE SEQUENCE [LARGE SCALE GENOMIC DNA]</scope>
    <source>
        <strain evidence="3 4">IBT 23096</strain>
    </source>
</reference>
<keyword evidence="2" id="KW-0472">Membrane</keyword>
<dbReference type="AlphaFoldDB" id="A0A2I2GGU2"/>
<name>A0A2I2GGU2_9EURO</name>
<organism evidence="3 4">
    <name type="scientific">Aspergillus steynii IBT 23096</name>
    <dbReference type="NCBI Taxonomy" id="1392250"/>
    <lineage>
        <taxon>Eukaryota</taxon>
        <taxon>Fungi</taxon>
        <taxon>Dikarya</taxon>
        <taxon>Ascomycota</taxon>
        <taxon>Pezizomycotina</taxon>
        <taxon>Eurotiomycetes</taxon>
        <taxon>Eurotiomycetidae</taxon>
        <taxon>Eurotiales</taxon>
        <taxon>Aspergillaceae</taxon>
        <taxon>Aspergillus</taxon>
        <taxon>Aspergillus subgen. Circumdati</taxon>
    </lineage>
</organism>
<evidence type="ECO:0000313" key="3">
    <source>
        <dbReference type="EMBL" id="PLB52057.1"/>
    </source>
</evidence>
<dbReference type="Proteomes" id="UP000234275">
    <property type="component" value="Unassembled WGS sequence"/>
</dbReference>
<dbReference type="RefSeq" id="XP_024707359.1">
    <property type="nucleotide sequence ID" value="XM_024855455.1"/>
</dbReference>
<dbReference type="GeneID" id="36563162"/>
<evidence type="ECO:0000313" key="4">
    <source>
        <dbReference type="Proteomes" id="UP000234275"/>
    </source>
</evidence>